<name>A0ABN8S8Y4_9CNID</name>
<feature type="domain" description="THD" evidence="5">
    <location>
        <begin position="3"/>
        <end position="130"/>
    </location>
</feature>
<comment type="subcellular location">
    <subcellularLocation>
        <location evidence="1">Membrane</location>
    </subcellularLocation>
</comment>
<comment type="caution">
    <text evidence="6">The sequence shown here is derived from an EMBL/GenBank/DDBJ whole genome shotgun (WGS) entry which is preliminary data.</text>
</comment>
<dbReference type="Pfam" id="PF00229">
    <property type="entry name" value="TNF"/>
    <property type="match status" value="1"/>
</dbReference>
<protein>
    <recommendedName>
        <fullName evidence="5">THD domain-containing protein</fullName>
    </recommendedName>
</protein>
<evidence type="ECO:0000313" key="7">
    <source>
        <dbReference type="Proteomes" id="UP001159405"/>
    </source>
</evidence>
<dbReference type="InterPro" id="IPR008983">
    <property type="entry name" value="Tumour_necrosis_fac-like_dom"/>
</dbReference>
<dbReference type="InterPro" id="IPR006052">
    <property type="entry name" value="TNF_dom"/>
</dbReference>
<comment type="similarity">
    <text evidence="2">Belongs to the tumor necrosis factor family.</text>
</comment>
<reference evidence="6 7" key="1">
    <citation type="submission" date="2022-05" db="EMBL/GenBank/DDBJ databases">
        <authorList>
            <consortium name="Genoscope - CEA"/>
            <person name="William W."/>
        </authorList>
    </citation>
    <scope>NUCLEOTIDE SEQUENCE [LARGE SCALE GENOMIC DNA]</scope>
</reference>
<evidence type="ECO:0000259" key="5">
    <source>
        <dbReference type="PROSITE" id="PS50049"/>
    </source>
</evidence>
<evidence type="ECO:0000256" key="1">
    <source>
        <dbReference type="ARBA" id="ARBA00004370"/>
    </source>
</evidence>
<dbReference type="PANTHER" id="PTHR11471">
    <property type="entry name" value="TUMOR NECROSIS FACTOR FAMILY MEMBER"/>
    <property type="match status" value="1"/>
</dbReference>
<dbReference type="EMBL" id="CALNXK010000544">
    <property type="protein sequence ID" value="CAH3187465.1"/>
    <property type="molecule type" value="Genomic_DNA"/>
</dbReference>
<keyword evidence="7" id="KW-1185">Reference proteome</keyword>
<evidence type="ECO:0000256" key="2">
    <source>
        <dbReference type="ARBA" id="ARBA00008670"/>
    </source>
</evidence>
<dbReference type="PANTHER" id="PTHR11471:SF13">
    <property type="entry name" value="TNF FAMILY PROFILE DOMAIN-CONTAINING PROTEIN"/>
    <property type="match status" value="1"/>
</dbReference>
<evidence type="ECO:0000313" key="6">
    <source>
        <dbReference type="EMBL" id="CAH3187465.1"/>
    </source>
</evidence>
<dbReference type="Gene3D" id="2.60.120.40">
    <property type="match status" value="2"/>
</dbReference>
<gene>
    <name evidence="6" type="ORF">PLOB_00037519</name>
</gene>
<organism evidence="6 7">
    <name type="scientific">Porites lobata</name>
    <dbReference type="NCBI Taxonomy" id="104759"/>
    <lineage>
        <taxon>Eukaryota</taxon>
        <taxon>Metazoa</taxon>
        <taxon>Cnidaria</taxon>
        <taxon>Anthozoa</taxon>
        <taxon>Hexacorallia</taxon>
        <taxon>Scleractinia</taxon>
        <taxon>Fungiina</taxon>
        <taxon>Poritidae</taxon>
        <taxon>Porites</taxon>
    </lineage>
</organism>
<accession>A0ABN8S8Y4</accession>
<evidence type="ECO:0000256" key="4">
    <source>
        <dbReference type="ARBA" id="ARBA00023136"/>
    </source>
</evidence>
<proteinExistence type="inferred from homology"/>
<keyword evidence="3" id="KW-0202">Cytokine</keyword>
<dbReference type="Proteomes" id="UP001159405">
    <property type="component" value="Unassembled WGS sequence"/>
</dbReference>
<feature type="non-terminal residue" evidence="6">
    <location>
        <position position="1"/>
    </location>
</feature>
<dbReference type="PROSITE" id="PS50049">
    <property type="entry name" value="THD_2"/>
    <property type="match status" value="1"/>
</dbReference>
<evidence type="ECO:0000256" key="3">
    <source>
        <dbReference type="ARBA" id="ARBA00022514"/>
    </source>
</evidence>
<dbReference type="SUPFAM" id="SSF49842">
    <property type="entry name" value="TNF-like"/>
    <property type="match status" value="1"/>
</dbReference>
<sequence>NKPSAHIEAARKYVVVYHAKQMIKDWSVSAPFSHLAGCMKYHDGKLTVPIQGRYYIYLQAYYHTTGRILMRVNGRAITMIQIPERSGEGNAYVGGIFNLKAGDVITMTSAGNNLRLYMDTVNTYFGAYLI</sequence>
<keyword evidence="4" id="KW-0472">Membrane</keyword>